<dbReference type="HOGENOM" id="CLU_2033623_0_0_5"/>
<dbReference type="AlphaFoldDB" id="M4Z2Y3"/>
<keyword evidence="2" id="KW-1185">Reference proteome</keyword>
<name>M4Z2Y3_9BRAD</name>
<dbReference type="Proteomes" id="UP000011841">
    <property type="component" value="Chromosome"/>
</dbReference>
<dbReference type="EMBL" id="AP012603">
    <property type="protein sequence ID" value="BAM87663.1"/>
    <property type="molecule type" value="Genomic_DNA"/>
</dbReference>
<dbReference type="KEGG" id="aol:S58_16550"/>
<organism evidence="1 2">
    <name type="scientific">Bradyrhizobium oligotrophicum S58</name>
    <dbReference type="NCBI Taxonomy" id="1245469"/>
    <lineage>
        <taxon>Bacteria</taxon>
        <taxon>Pseudomonadati</taxon>
        <taxon>Pseudomonadota</taxon>
        <taxon>Alphaproteobacteria</taxon>
        <taxon>Hyphomicrobiales</taxon>
        <taxon>Nitrobacteraceae</taxon>
        <taxon>Bradyrhizobium</taxon>
    </lineage>
</organism>
<sequence>MGLSHRKLCERAREKWDAASKALCDWAIANGYGNVRRSDLETALANEPEGLRLLSADTQTSAALRKAEDDAVSAGRAWRGTFGMIFWYSPSEARRFAASRRKHGSHDPNSALWRVAQAYPP</sequence>
<dbReference type="STRING" id="1245469.S58_16550"/>
<gene>
    <name evidence="1" type="ORF">S58_16550</name>
</gene>
<protein>
    <submittedName>
        <fullName evidence="1">Uncharacterized protein</fullName>
    </submittedName>
</protein>
<reference evidence="1 2" key="1">
    <citation type="journal article" date="2013" name="Appl. Environ. Microbiol.">
        <title>Genome analysis suggests that the soil oligotrophic bacterium Agromonas oligotrophica (Bradyrhizobium oligotrophicum) is a nitrogen-fixing symbiont of Aeschynomene indica.</title>
        <authorList>
            <person name="Okubo T."/>
            <person name="Fukushima S."/>
            <person name="Itakura M."/>
            <person name="Oshima K."/>
            <person name="Longtonglang A."/>
            <person name="Teaumroong N."/>
            <person name="Mitsui H."/>
            <person name="Hattori M."/>
            <person name="Hattori R."/>
            <person name="Hattori T."/>
            <person name="Minamisawa K."/>
        </authorList>
    </citation>
    <scope>NUCLEOTIDE SEQUENCE [LARGE SCALE GENOMIC DNA]</scope>
    <source>
        <strain evidence="1 2">S58</strain>
    </source>
</reference>
<accession>M4Z2Y3</accession>
<evidence type="ECO:0000313" key="2">
    <source>
        <dbReference type="Proteomes" id="UP000011841"/>
    </source>
</evidence>
<evidence type="ECO:0000313" key="1">
    <source>
        <dbReference type="EMBL" id="BAM87663.1"/>
    </source>
</evidence>
<proteinExistence type="predicted"/>